<feature type="domain" description="ATP-grasp" evidence="5">
    <location>
        <begin position="373"/>
        <end position="565"/>
    </location>
</feature>
<evidence type="ECO:0000256" key="1">
    <source>
        <dbReference type="ARBA" id="ARBA00022598"/>
    </source>
</evidence>
<evidence type="ECO:0000256" key="2">
    <source>
        <dbReference type="ARBA" id="ARBA00022741"/>
    </source>
</evidence>
<dbReference type="GO" id="GO:0046872">
    <property type="term" value="F:metal ion binding"/>
    <property type="evidence" value="ECO:0007669"/>
    <property type="project" value="InterPro"/>
</dbReference>
<reference evidence="6 7" key="1">
    <citation type="submission" date="2015-09" db="EMBL/GenBank/DDBJ databases">
        <authorList>
            <consortium name="Pathogen Informatics"/>
        </authorList>
    </citation>
    <scope>NUCLEOTIDE SEQUENCE [LARGE SCALE GENOMIC DNA]</scope>
    <source>
        <strain evidence="6 7">2789STDY5608850</strain>
    </source>
</reference>
<keyword evidence="6" id="KW-0808">Transferase</keyword>
<dbReference type="InterPro" id="IPR001173">
    <property type="entry name" value="Glyco_trans_2-like"/>
</dbReference>
<accession>A0A174JIC7</accession>
<dbReference type="PANTHER" id="PTHR43585">
    <property type="entry name" value="FUMIPYRROLE BIOSYNTHESIS PROTEIN C"/>
    <property type="match status" value="1"/>
</dbReference>
<dbReference type="SUPFAM" id="SSF56059">
    <property type="entry name" value="Glutathione synthetase ATP-binding domain-like"/>
    <property type="match status" value="1"/>
</dbReference>
<dbReference type="Gene3D" id="3.40.50.20">
    <property type="match status" value="1"/>
</dbReference>
<evidence type="ECO:0000256" key="3">
    <source>
        <dbReference type="ARBA" id="ARBA00022840"/>
    </source>
</evidence>
<sequence length="680" mass="75376">MIYDLGIIIPVYRPRESIGILTDRIRELFSEKLTLRICIVDDSGRPETAAFLAGICRSPETAILVLDRNYGQQAATLCGLEHLDPCRYYATIDDDLEQPPEMLAALYDTIRQGYDIVYGVPAVSRRSLYRRAGSYMRDGLFSLFLGVPEGVRVSSLRIMTADLVKEACRLKPNGFFYLSASVFKGSTRPVRAVSIPYRRESNGEEDWNHALFQKKSAEKIISGYSALSLLRLYTKLFLNYTCFSAAKRNCSRGAKPLYRISRRIRAPRLMILGGSNCQVHAFQRAKTLGMDTILADYTRSPSGARYAGLHEPVSTFDIEGCIRAAREHHADAVMTMGTDQPVYTAACVSSALNLPSLLSVGEALSVTNKKHMKTILKEAGIPAARFRFIHQGMEAGSLDGLLSPYVIKPLDSQGQRGIYRLNTPEEVFSHLEDTLSYSREQEALVEEFCESTEITVSGWLHEGRLHILTVTDRLLYPDPVHIGVCVGHRFPTVHMDRYAEIESISRRTAAAFGIANGPFYLQLLVGKDGIQVNELASRIGGAFEDVFIPFLTGFDILGAVIRSALGMPAEPPSMDCLEAAAEGRCVAVQLLFCRPGDILSITPLEELLALPYVLDAGYNYLPGQTIPAMENATARFGHAVLWGDDANISANIHDFYHRLSVRSTQGEEMITNFYGLHKGD</sequence>
<dbReference type="EMBL" id="CYZE01000015">
    <property type="protein sequence ID" value="CUO96945.1"/>
    <property type="molecule type" value="Genomic_DNA"/>
</dbReference>
<gene>
    <name evidence="6" type="primary">arnC_2</name>
    <name evidence="6" type="ORF">ERS852407_04563</name>
</gene>
<evidence type="ECO:0000256" key="4">
    <source>
        <dbReference type="PROSITE-ProRule" id="PRU00409"/>
    </source>
</evidence>
<dbReference type="SUPFAM" id="SSF53448">
    <property type="entry name" value="Nucleotide-diphospho-sugar transferases"/>
    <property type="match status" value="1"/>
</dbReference>
<dbReference type="Proteomes" id="UP000095651">
    <property type="component" value="Unassembled WGS sequence"/>
</dbReference>
<dbReference type="Pfam" id="PF18603">
    <property type="entry name" value="LAL_C2"/>
    <property type="match status" value="1"/>
</dbReference>
<dbReference type="AlphaFoldDB" id="A0A174JIC7"/>
<dbReference type="PANTHER" id="PTHR43585:SF2">
    <property type="entry name" value="ATP-GRASP ENZYME FSQD"/>
    <property type="match status" value="1"/>
</dbReference>
<dbReference type="Pfam" id="PF13535">
    <property type="entry name" value="ATP-grasp_4"/>
    <property type="match status" value="1"/>
</dbReference>
<proteinExistence type="predicted"/>
<name>A0A174JIC7_9FIRM</name>
<dbReference type="GO" id="GO:0005524">
    <property type="term" value="F:ATP binding"/>
    <property type="evidence" value="ECO:0007669"/>
    <property type="project" value="UniProtKB-UniRule"/>
</dbReference>
<dbReference type="EC" id="2.4.2.53" evidence="6"/>
<dbReference type="GO" id="GO:0016874">
    <property type="term" value="F:ligase activity"/>
    <property type="evidence" value="ECO:0007669"/>
    <property type="project" value="UniProtKB-KW"/>
</dbReference>
<keyword evidence="3 4" id="KW-0067">ATP-binding</keyword>
<dbReference type="GO" id="GO:0099621">
    <property type="term" value="F:undecaprenyl-phosphate 4-deoxy-4-formamido-L-arabinose transferase activity"/>
    <property type="evidence" value="ECO:0007669"/>
    <property type="project" value="UniProtKB-EC"/>
</dbReference>
<evidence type="ECO:0000313" key="7">
    <source>
        <dbReference type="Proteomes" id="UP000095651"/>
    </source>
</evidence>
<dbReference type="Gene3D" id="3.90.550.10">
    <property type="entry name" value="Spore Coat Polysaccharide Biosynthesis Protein SpsA, Chain A"/>
    <property type="match status" value="1"/>
</dbReference>
<dbReference type="RefSeq" id="WP_055658642.1">
    <property type="nucleotide sequence ID" value="NZ_CABIXC010000015.1"/>
</dbReference>
<protein>
    <submittedName>
        <fullName evidence="6">Carbamoyl-phosphate-synthetase</fullName>
        <ecNumber evidence="6">2.4.2.53</ecNumber>
    </submittedName>
</protein>
<evidence type="ECO:0000313" key="6">
    <source>
        <dbReference type="EMBL" id="CUO96945.1"/>
    </source>
</evidence>
<dbReference type="InterPro" id="IPR029044">
    <property type="entry name" value="Nucleotide-diphossugar_trans"/>
</dbReference>
<organism evidence="6 7">
    <name type="scientific">Hungatella hathewayi</name>
    <dbReference type="NCBI Taxonomy" id="154046"/>
    <lineage>
        <taxon>Bacteria</taxon>
        <taxon>Bacillati</taxon>
        <taxon>Bacillota</taxon>
        <taxon>Clostridia</taxon>
        <taxon>Lachnospirales</taxon>
        <taxon>Lachnospiraceae</taxon>
        <taxon>Hungatella</taxon>
    </lineage>
</organism>
<keyword evidence="2 4" id="KW-0547">Nucleotide-binding</keyword>
<dbReference type="Gene3D" id="3.30.470.20">
    <property type="entry name" value="ATP-grasp fold, B domain"/>
    <property type="match status" value="1"/>
</dbReference>
<dbReference type="Pfam" id="PF00535">
    <property type="entry name" value="Glycos_transf_2"/>
    <property type="match status" value="1"/>
</dbReference>
<evidence type="ECO:0000259" key="5">
    <source>
        <dbReference type="PROSITE" id="PS50975"/>
    </source>
</evidence>
<dbReference type="InterPro" id="IPR040570">
    <property type="entry name" value="LAL_C2"/>
</dbReference>
<dbReference type="PROSITE" id="PS50975">
    <property type="entry name" value="ATP_GRASP"/>
    <property type="match status" value="1"/>
</dbReference>
<dbReference type="InterPro" id="IPR011761">
    <property type="entry name" value="ATP-grasp"/>
</dbReference>
<dbReference type="InterPro" id="IPR052032">
    <property type="entry name" value="ATP-dep_AA_Ligase"/>
</dbReference>
<keyword evidence="1" id="KW-0436">Ligase</keyword>
<keyword evidence="6" id="KW-0328">Glycosyltransferase</keyword>